<organism evidence="1 2">
    <name type="scientific">Kibdelosporangium aridum</name>
    <dbReference type="NCBI Taxonomy" id="2030"/>
    <lineage>
        <taxon>Bacteria</taxon>
        <taxon>Bacillati</taxon>
        <taxon>Actinomycetota</taxon>
        <taxon>Actinomycetes</taxon>
        <taxon>Pseudonocardiales</taxon>
        <taxon>Pseudonocardiaceae</taxon>
        <taxon>Kibdelosporangium</taxon>
    </lineage>
</organism>
<proteinExistence type="predicted"/>
<dbReference type="AlphaFoldDB" id="A0A428YVS7"/>
<protein>
    <submittedName>
        <fullName evidence="1">Uncharacterized protein</fullName>
    </submittedName>
</protein>
<dbReference type="RefSeq" id="WP_037264752.1">
    <property type="nucleotide sequence ID" value="NZ_QHKI01000053.1"/>
</dbReference>
<comment type="caution">
    <text evidence="1">The sequence shown here is derived from an EMBL/GenBank/DDBJ whole genome shotgun (WGS) entry which is preliminary data.</text>
</comment>
<accession>A0A428YVS7</accession>
<evidence type="ECO:0000313" key="1">
    <source>
        <dbReference type="EMBL" id="RSM73875.1"/>
    </source>
</evidence>
<gene>
    <name evidence="1" type="ORF">DMH04_40700</name>
</gene>
<reference evidence="1 2" key="1">
    <citation type="submission" date="2018-05" db="EMBL/GenBank/DDBJ databases">
        <title>Evolution of GPA BGCs.</title>
        <authorList>
            <person name="Waglechner N."/>
            <person name="Wright G.D."/>
        </authorList>
    </citation>
    <scope>NUCLEOTIDE SEQUENCE [LARGE SCALE GENOMIC DNA]</scope>
    <source>
        <strain evidence="1 2">A82846</strain>
    </source>
</reference>
<name>A0A428YVS7_KIBAR</name>
<dbReference type="EMBL" id="QHKI01000053">
    <property type="protein sequence ID" value="RSM73875.1"/>
    <property type="molecule type" value="Genomic_DNA"/>
</dbReference>
<sequence>MTVADIMRPFFRRKKDDESTATDWRDGRQVFRRPEATELSFSRLNFLRSADDHTKLRKSVARIYRDRADMDEKDVEKEYRDIQRKLGEI</sequence>
<evidence type="ECO:0000313" key="2">
    <source>
        <dbReference type="Proteomes" id="UP000287547"/>
    </source>
</evidence>
<dbReference type="Proteomes" id="UP000287547">
    <property type="component" value="Unassembled WGS sequence"/>
</dbReference>